<dbReference type="GO" id="GO:0016787">
    <property type="term" value="F:hydrolase activity"/>
    <property type="evidence" value="ECO:0007669"/>
    <property type="project" value="UniProtKB-KW"/>
</dbReference>
<dbReference type="AlphaFoldDB" id="A0ABD5ECZ2"/>
<protein>
    <submittedName>
        <fullName evidence="2">Glycoside hydrolase family 71 protein</fullName>
    </submittedName>
</protein>
<evidence type="ECO:0000256" key="1">
    <source>
        <dbReference type="SAM" id="MobiDB-lite"/>
    </source>
</evidence>
<feature type="region of interest" description="Disordered" evidence="1">
    <location>
        <begin position="41"/>
        <end position="62"/>
    </location>
</feature>
<name>A0ABD5ECZ2_9ACTN</name>
<dbReference type="InterPro" id="IPR005197">
    <property type="entry name" value="Glyco_hydro_71"/>
</dbReference>
<feature type="compositionally biased region" description="Low complexity" evidence="1">
    <location>
        <begin position="44"/>
        <end position="59"/>
    </location>
</feature>
<accession>A0ABD5ECZ2</accession>
<dbReference type="CDD" id="cd11577">
    <property type="entry name" value="GH71"/>
    <property type="match status" value="1"/>
</dbReference>
<dbReference type="EMBL" id="JAVRER010000062">
    <property type="protein sequence ID" value="MDT0419075.1"/>
    <property type="molecule type" value="Genomic_DNA"/>
</dbReference>
<dbReference type="Proteomes" id="UP001183607">
    <property type="component" value="Unassembled WGS sequence"/>
</dbReference>
<dbReference type="Gene3D" id="3.20.20.80">
    <property type="entry name" value="Glycosidases"/>
    <property type="match status" value="1"/>
</dbReference>
<organism evidence="2 3">
    <name type="scientific">Streptomyces evansiae</name>
    <dbReference type="NCBI Taxonomy" id="3075535"/>
    <lineage>
        <taxon>Bacteria</taxon>
        <taxon>Bacillati</taxon>
        <taxon>Actinomycetota</taxon>
        <taxon>Actinomycetes</taxon>
        <taxon>Kitasatosporales</taxon>
        <taxon>Streptomycetaceae</taxon>
        <taxon>Streptomyces</taxon>
    </lineage>
</organism>
<proteinExistence type="predicted"/>
<sequence length="525" mass="56303">MPLPPHRRTPPVRRLRLPLAVLLGLALLGLVAGTGLALGGRDGGQQAAAARPLPQGAAASPLPEAVRPAAEALPFDLPAVKTLHASGKKVYAHYFTPYPLSLDNQAPGADYYARNYLRPEGESGKHAAYGGLLRDRPRPVAPGKGDWQRANLEQEVRTARDAGLDGFTVDLLSLSGPNWDRVKLLMAAARTVDPGFRVVLMPDMVALAGTDPGTLAARLAELAASPAAGRFADGRLVVSPFKAEAKDPGWWSQVLDTLRTRHGTDAALLPVFLDFPANAARFAPLSEGFSEWGNRSYTAQDGAAADVARAKDLGKLWMQPVSVQDARPNQGVFDEAGNTATLRASWQAAIDTDADWVQLTTWNDYSEGTQFAPSLHNGYTYLDLSSYYLTRFKTGDWPRIVRDTVYVTSRTQFAAASPAQGTAKTMRLRGNSAPARDTVEALAFLSAPAAVRVLQDGATKEERLNTGVHPLVVPLRTGTATGEIWRDGTRTASVRTAYPVEAKPKVQDLQYYGVSSGRTGTTAGE</sequence>
<gene>
    <name evidence="2" type="ORF">RM574_26695</name>
</gene>
<dbReference type="RefSeq" id="WP_093853183.1">
    <property type="nucleotide sequence ID" value="NZ_JAVRER010000062.1"/>
</dbReference>
<dbReference type="Pfam" id="PF03659">
    <property type="entry name" value="Glyco_hydro_71"/>
    <property type="match status" value="1"/>
</dbReference>
<keyword evidence="2" id="KW-0378">Hydrolase</keyword>
<evidence type="ECO:0000313" key="2">
    <source>
        <dbReference type="EMBL" id="MDT0419075.1"/>
    </source>
</evidence>
<reference evidence="3" key="1">
    <citation type="submission" date="2023-07" db="EMBL/GenBank/DDBJ databases">
        <title>30 novel species of actinomycetes from the DSMZ collection.</title>
        <authorList>
            <person name="Nouioui I."/>
        </authorList>
    </citation>
    <scope>NUCLEOTIDE SEQUENCE [LARGE SCALE GENOMIC DNA]</scope>
    <source>
        <strain evidence="3">DSM 41982</strain>
    </source>
</reference>
<evidence type="ECO:0000313" key="3">
    <source>
        <dbReference type="Proteomes" id="UP001183607"/>
    </source>
</evidence>
<comment type="caution">
    <text evidence="2">The sequence shown here is derived from an EMBL/GenBank/DDBJ whole genome shotgun (WGS) entry which is preliminary data.</text>
</comment>